<evidence type="ECO:0000256" key="9">
    <source>
        <dbReference type="ARBA" id="ARBA00048679"/>
    </source>
</evidence>
<feature type="compositionally biased region" description="Basic and acidic residues" evidence="11">
    <location>
        <begin position="472"/>
        <end position="481"/>
    </location>
</feature>
<sequence>MAHLNQFDRYLEASKGWAPLAIGKDWVGTKYLGGGTYGMACLFEYQGDNPDVSPRKIVVKQEGDDGVNLKQESRILQRLMEYESDHIIKIYKAWHRTMGAGTDPGKDPSIVDHTWKRSFRKQLADRVNDVSRIYIEYGSHGDLEGWMDDHCTATHPSEEYVWRLWECLLKGLMILKHGTENWRDDLSEEGAKLWHTPVGHFDLKAANTSATIPDQAMTLADFGLALEIPDPRELERDPEKLKAWMKIAEFRNSFLAPEQNFIDHPNRIIGTAVDLWNISHIVYMCLNETESIPKNELFTIGVDPVPSLTFKTMGIRLLDPDRVIYSRKLRGVLLRGLAVDPNERWNVEDLLQIVQEVLEHWNFGDDTDLFMEGIQSELDEWKGEVYPALSQDPDSEKGMKVRRFKRMGVFNPLGVYNPVDWNDQEDEYDYGAVKLLFPTHKAVQMGHRDMPFEKGVAEKPPPRFPDWSGVGKDGKRKRDPDDKDEEDEDDTKATASGSGRPMPKPLAGAKRMRTAQEQEGGEITDSPRTSGSDPTSSSQSTSSQQSRKKRQRTTSPRKAPSPELGGGAAKPRLPQRSPFKRRGYVRDDEGELVWRTLPTQPRDDEDENDVERSAPWIPDDPIKDVDFYNDEV</sequence>
<evidence type="ECO:0000256" key="10">
    <source>
        <dbReference type="PROSITE-ProRule" id="PRU10141"/>
    </source>
</evidence>
<dbReference type="AlphaFoldDB" id="W9CCP7"/>
<dbReference type="PANTHER" id="PTHR43671:SF98">
    <property type="entry name" value="SERINE_THREONINE-PROTEIN KINASE NEK11"/>
    <property type="match status" value="1"/>
</dbReference>
<evidence type="ECO:0000313" key="13">
    <source>
        <dbReference type="EMBL" id="ESZ93603.1"/>
    </source>
</evidence>
<dbReference type="GO" id="GO:0005524">
    <property type="term" value="F:ATP binding"/>
    <property type="evidence" value="ECO:0007669"/>
    <property type="project" value="UniProtKB-UniRule"/>
</dbReference>
<evidence type="ECO:0000256" key="5">
    <source>
        <dbReference type="ARBA" id="ARBA00022741"/>
    </source>
</evidence>
<feature type="compositionally biased region" description="Low complexity" evidence="11">
    <location>
        <begin position="524"/>
        <end position="545"/>
    </location>
</feature>
<dbReference type="InterPro" id="IPR011009">
    <property type="entry name" value="Kinase-like_dom_sf"/>
</dbReference>
<dbReference type="SUPFAM" id="SSF56112">
    <property type="entry name" value="Protein kinase-like (PK-like)"/>
    <property type="match status" value="1"/>
</dbReference>
<evidence type="ECO:0000256" key="11">
    <source>
        <dbReference type="SAM" id="MobiDB-lite"/>
    </source>
</evidence>
<keyword evidence="6" id="KW-0418">Kinase</keyword>
<dbReference type="EMBL" id="AYSA01000304">
    <property type="protein sequence ID" value="ESZ93603.1"/>
    <property type="molecule type" value="Genomic_DNA"/>
</dbReference>
<proteinExistence type="inferred from homology"/>
<name>W9CCP7_SCLBF</name>
<dbReference type="SMART" id="SM00220">
    <property type="entry name" value="S_TKc"/>
    <property type="match status" value="1"/>
</dbReference>
<feature type="region of interest" description="Disordered" evidence="11">
    <location>
        <begin position="452"/>
        <end position="632"/>
    </location>
</feature>
<keyword evidence="7 10" id="KW-0067">ATP-binding</keyword>
<dbReference type="PANTHER" id="PTHR43671">
    <property type="entry name" value="SERINE/THREONINE-PROTEIN KINASE NEK"/>
    <property type="match status" value="1"/>
</dbReference>
<keyword evidence="4" id="KW-0808">Transferase</keyword>
<dbReference type="EC" id="2.7.11.1" evidence="2"/>
<reference evidence="13 14" key="1">
    <citation type="journal article" date="2014" name="Genome Announc.">
        <title>Draft genome sequence of Sclerotinia borealis, a psychrophilic plant pathogenic fungus.</title>
        <authorList>
            <person name="Mardanov A.V."/>
            <person name="Beletsky A.V."/>
            <person name="Kadnikov V.V."/>
            <person name="Ignatov A.N."/>
            <person name="Ravin N.V."/>
        </authorList>
    </citation>
    <scope>NUCLEOTIDE SEQUENCE [LARGE SCALE GENOMIC DNA]</scope>
    <source>
        <strain evidence="14">F-4157</strain>
    </source>
</reference>
<dbReference type="PROSITE" id="PS50011">
    <property type="entry name" value="PROTEIN_KINASE_DOM"/>
    <property type="match status" value="1"/>
</dbReference>
<comment type="caution">
    <text evidence="13">The sequence shown here is derived from an EMBL/GenBank/DDBJ whole genome shotgun (WGS) entry which is preliminary data.</text>
</comment>
<evidence type="ECO:0000256" key="2">
    <source>
        <dbReference type="ARBA" id="ARBA00012513"/>
    </source>
</evidence>
<dbReference type="Pfam" id="PF00069">
    <property type="entry name" value="Pkinase"/>
    <property type="match status" value="1"/>
</dbReference>
<dbReference type="GO" id="GO:0004674">
    <property type="term" value="F:protein serine/threonine kinase activity"/>
    <property type="evidence" value="ECO:0007669"/>
    <property type="project" value="UniProtKB-KW"/>
</dbReference>
<feature type="binding site" evidence="10">
    <location>
        <position position="60"/>
    </location>
    <ligand>
        <name>ATP</name>
        <dbReference type="ChEBI" id="CHEBI:30616"/>
    </ligand>
</feature>
<comment type="catalytic activity">
    <reaction evidence="9">
        <text>L-seryl-[protein] + ATP = O-phospho-L-seryl-[protein] + ADP + H(+)</text>
        <dbReference type="Rhea" id="RHEA:17989"/>
        <dbReference type="Rhea" id="RHEA-COMP:9863"/>
        <dbReference type="Rhea" id="RHEA-COMP:11604"/>
        <dbReference type="ChEBI" id="CHEBI:15378"/>
        <dbReference type="ChEBI" id="CHEBI:29999"/>
        <dbReference type="ChEBI" id="CHEBI:30616"/>
        <dbReference type="ChEBI" id="CHEBI:83421"/>
        <dbReference type="ChEBI" id="CHEBI:456216"/>
        <dbReference type="EC" id="2.7.11.1"/>
    </reaction>
</comment>
<dbReference type="HOGENOM" id="CLU_395854_0_0_1"/>
<feature type="domain" description="Protein kinase" evidence="12">
    <location>
        <begin position="26"/>
        <end position="358"/>
    </location>
</feature>
<dbReference type="Proteomes" id="UP000019487">
    <property type="component" value="Unassembled WGS sequence"/>
</dbReference>
<feature type="compositionally biased region" description="Basic and acidic residues" evidence="11">
    <location>
        <begin position="452"/>
        <end position="461"/>
    </location>
</feature>
<comment type="similarity">
    <text evidence="1">Belongs to the protein kinase superfamily. NEK Ser/Thr protein kinase family. NIMA subfamily.</text>
</comment>
<dbReference type="Gene3D" id="1.10.510.10">
    <property type="entry name" value="Transferase(Phosphotransferase) domain 1"/>
    <property type="match status" value="1"/>
</dbReference>
<gene>
    <name evidence="13" type="ORF">SBOR_6032</name>
</gene>
<keyword evidence="3" id="KW-0723">Serine/threonine-protein kinase</keyword>
<comment type="catalytic activity">
    <reaction evidence="8">
        <text>L-threonyl-[protein] + ATP = O-phospho-L-threonyl-[protein] + ADP + H(+)</text>
        <dbReference type="Rhea" id="RHEA:46608"/>
        <dbReference type="Rhea" id="RHEA-COMP:11060"/>
        <dbReference type="Rhea" id="RHEA-COMP:11605"/>
        <dbReference type="ChEBI" id="CHEBI:15378"/>
        <dbReference type="ChEBI" id="CHEBI:30013"/>
        <dbReference type="ChEBI" id="CHEBI:30616"/>
        <dbReference type="ChEBI" id="CHEBI:61977"/>
        <dbReference type="ChEBI" id="CHEBI:456216"/>
        <dbReference type="EC" id="2.7.11.1"/>
    </reaction>
</comment>
<evidence type="ECO:0000256" key="3">
    <source>
        <dbReference type="ARBA" id="ARBA00022527"/>
    </source>
</evidence>
<evidence type="ECO:0000313" key="14">
    <source>
        <dbReference type="Proteomes" id="UP000019487"/>
    </source>
</evidence>
<dbReference type="OrthoDB" id="310217at2759"/>
<evidence type="ECO:0000256" key="6">
    <source>
        <dbReference type="ARBA" id="ARBA00022777"/>
    </source>
</evidence>
<evidence type="ECO:0000256" key="4">
    <source>
        <dbReference type="ARBA" id="ARBA00022679"/>
    </source>
</evidence>
<evidence type="ECO:0000259" key="12">
    <source>
        <dbReference type="PROSITE" id="PS50011"/>
    </source>
</evidence>
<organism evidence="13 14">
    <name type="scientific">Sclerotinia borealis (strain F-4128)</name>
    <dbReference type="NCBI Taxonomy" id="1432307"/>
    <lineage>
        <taxon>Eukaryota</taxon>
        <taxon>Fungi</taxon>
        <taxon>Dikarya</taxon>
        <taxon>Ascomycota</taxon>
        <taxon>Pezizomycotina</taxon>
        <taxon>Leotiomycetes</taxon>
        <taxon>Helotiales</taxon>
        <taxon>Sclerotiniaceae</taxon>
        <taxon>Sclerotinia</taxon>
    </lineage>
</organism>
<dbReference type="InterPro" id="IPR017441">
    <property type="entry name" value="Protein_kinase_ATP_BS"/>
</dbReference>
<keyword evidence="14" id="KW-1185">Reference proteome</keyword>
<evidence type="ECO:0000256" key="7">
    <source>
        <dbReference type="ARBA" id="ARBA00022840"/>
    </source>
</evidence>
<protein>
    <recommendedName>
        <fullName evidence="2">non-specific serine/threonine protein kinase</fullName>
        <ecNumber evidence="2">2.7.11.1</ecNumber>
    </recommendedName>
</protein>
<accession>W9CCP7</accession>
<evidence type="ECO:0000256" key="8">
    <source>
        <dbReference type="ARBA" id="ARBA00047899"/>
    </source>
</evidence>
<dbReference type="STRING" id="1432307.W9CCP7"/>
<dbReference type="InterPro" id="IPR050660">
    <property type="entry name" value="NEK_Ser/Thr_kinase"/>
</dbReference>
<evidence type="ECO:0000256" key="1">
    <source>
        <dbReference type="ARBA" id="ARBA00010886"/>
    </source>
</evidence>
<dbReference type="PROSITE" id="PS00107">
    <property type="entry name" value="PROTEIN_KINASE_ATP"/>
    <property type="match status" value="1"/>
</dbReference>
<keyword evidence="5 10" id="KW-0547">Nucleotide-binding</keyword>
<dbReference type="InterPro" id="IPR000719">
    <property type="entry name" value="Prot_kinase_dom"/>
</dbReference>